<evidence type="ECO:0000256" key="4">
    <source>
        <dbReference type="PROSITE-ProRule" id="PRU00409"/>
    </source>
</evidence>
<dbReference type="PANTHER" id="PTHR23132">
    <property type="entry name" value="D-ALANINE--D-ALANINE LIGASE"/>
    <property type="match status" value="1"/>
</dbReference>
<organism evidence="6 7">
    <name type="scientific">Streptomyces viridochromogenes</name>
    <dbReference type="NCBI Taxonomy" id="1938"/>
    <lineage>
        <taxon>Bacteria</taxon>
        <taxon>Bacillati</taxon>
        <taxon>Actinomycetota</taxon>
        <taxon>Actinomycetes</taxon>
        <taxon>Kitasatosporales</taxon>
        <taxon>Streptomycetaceae</taxon>
        <taxon>Streptomyces</taxon>
    </lineage>
</organism>
<evidence type="ECO:0000313" key="7">
    <source>
        <dbReference type="Proteomes" id="UP000037023"/>
    </source>
</evidence>
<gene>
    <name evidence="6" type="ORF">ADK34_02925</name>
</gene>
<dbReference type="GO" id="GO:0046872">
    <property type="term" value="F:metal ion binding"/>
    <property type="evidence" value="ECO:0007669"/>
    <property type="project" value="InterPro"/>
</dbReference>
<dbReference type="Gene3D" id="3.30.1490.20">
    <property type="entry name" value="ATP-grasp fold, A domain"/>
    <property type="match status" value="1"/>
</dbReference>
<evidence type="ECO:0000313" key="6">
    <source>
        <dbReference type="EMBL" id="KOG36142.1"/>
    </source>
</evidence>
<dbReference type="InterPro" id="IPR011761">
    <property type="entry name" value="ATP-grasp"/>
</dbReference>
<feature type="domain" description="ATP-grasp" evidence="5">
    <location>
        <begin position="135"/>
        <end position="332"/>
    </location>
</feature>
<dbReference type="Proteomes" id="UP000037023">
    <property type="component" value="Unassembled WGS sequence"/>
</dbReference>
<keyword evidence="4" id="KW-0067">ATP-binding</keyword>
<evidence type="ECO:0000256" key="2">
    <source>
        <dbReference type="ARBA" id="ARBA00022598"/>
    </source>
</evidence>
<dbReference type="GO" id="GO:0005524">
    <property type="term" value="F:ATP binding"/>
    <property type="evidence" value="ECO:0007669"/>
    <property type="project" value="UniProtKB-UniRule"/>
</dbReference>
<keyword evidence="4" id="KW-0547">Nucleotide-binding</keyword>
<dbReference type="Gene3D" id="3.30.470.20">
    <property type="entry name" value="ATP-grasp fold, B domain"/>
    <property type="match status" value="1"/>
</dbReference>
<proteinExistence type="inferred from homology"/>
<dbReference type="GO" id="GO:0008716">
    <property type="term" value="F:D-alanine-D-alanine ligase activity"/>
    <property type="evidence" value="ECO:0007669"/>
    <property type="project" value="InterPro"/>
</dbReference>
<dbReference type="Gene3D" id="3.40.50.20">
    <property type="match status" value="1"/>
</dbReference>
<dbReference type="PANTHER" id="PTHR23132:SF23">
    <property type="entry name" value="D-ALANINE--D-ALANINE LIGASE B"/>
    <property type="match status" value="1"/>
</dbReference>
<dbReference type="AlphaFoldDB" id="A0A0L8LDE7"/>
<dbReference type="SUPFAM" id="SSF52440">
    <property type="entry name" value="PreATP-grasp domain"/>
    <property type="match status" value="1"/>
</dbReference>
<dbReference type="InterPro" id="IPR011095">
    <property type="entry name" value="Dala_Dala_lig_C"/>
</dbReference>
<dbReference type="InterPro" id="IPR013815">
    <property type="entry name" value="ATP_grasp_subdomain_1"/>
</dbReference>
<evidence type="ECO:0000259" key="5">
    <source>
        <dbReference type="PROSITE" id="PS50975"/>
    </source>
</evidence>
<evidence type="ECO:0000256" key="1">
    <source>
        <dbReference type="ARBA" id="ARBA00010871"/>
    </source>
</evidence>
<dbReference type="GO" id="GO:0071555">
    <property type="term" value="P:cell wall organization"/>
    <property type="evidence" value="ECO:0007669"/>
    <property type="project" value="UniProtKB-KW"/>
</dbReference>
<evidence type="ECO:0000256" key="3">
    <source>
        <dbReference type="ARBA" id="ARBA00023316"/>
    </source>
</evidence>
<dbReference type="PROSITE" id="PS50975">
    <property type="entry name" value="ATP_GRASP"/>
    <property type="match status" value="1"/>
</dbReference>
<reference evidence="6 7" key="1">
    <citation type="submission" date="2015-06" db="EMBL/GenBank/DDBJ databases">
        <authorList>
            <person name="Hoefler B.C."/>
            <person name="Straight P.D."/>
        </authorList>
    </citation>
    <scope>NUCLEOTIDE SEQUENCE [LARGE SCALE GENOMIC DNA]</scope>
    <source>
        <strain evidence="6 7">NRRL 3427</strain>
    </source>
</reference>
<comment type="caution">
    <text evidence="6">The sequence shown here is derived from an EMBL/GenBank/DDBJ whole genome shotgun (WGS) entry which is preliminary data.</text>
</comment>
<dbReference type="Pfam" id="PF07478">
    <property type="entry name" value="Dala_Dala_lig_C"/>
    <property type="match status" value="1"/>
</dbReference>
<dbReference type="SUPFAM" id="SSF56059">
    <property type="entry name" value="Glutathione synthetase ATP-binding domain-like"/>
    <property type="match status" value="1"/>
</dbReference>
<comment type="similarity">
    <text evidence="1">Belongs to the D-alanine--D-alanine ligase family.</text>
</comment>
<name>A0A0L8LDE7_STRVR</name>
<dbReference type="Pfam" id="PF01820">
    <property type="entry name" value="Dala_Dala_lig_N"/>
    <property type="match status" value="1"/>
</dbReference>
<keyword evidence="3" id="KW-0961">Cell wall biogenesis/degradation</keyword>
<dbReference type="EMBL" id="LGUP01000014">
    <property type="protein sequence ID" value="KOG36142.1"/>
    <property type="molecule type" value="Genomic_DNA"/>
</dbReference>
<accession>A0A0L8LDE7</accession>
<protein>
    <recommendedName>
        <fullName evidence="5">ATP-grasp domain-containing protein</fullName>
    </recommendedName>
</protein>
<sequence>MSLNITLLVGGRSTEHDASLHGYHHVLSELRKEPDRVTVDSVCYVDRTGAVHFFGSGPWPEDEKDLLAGEALSLGAAIERLRSGGSFVFSLLHGNEGEDGGWQGLAEVAGIRGNFGPVLASALGMDKYLQAALATALLPGLRAPRSVLVRADSFDAQRVLQEAGPGSLVVKPNRMGASLLTTCLRDPDESELAKAVAAAAPYDNQVLVQEFVSGREYSCSVYRENGRLVELPVAEVVSQGFFGHEEKHVKGRARIELCAEDPTTKAIRDYAQALFEATEVATFARCDFLVRDGETYFLEINTLPGLMSGSIFPMALAATGRTITDLVVAASGDYESRPARDKVKEYDISH</sequence>
<keyword evidence="2" id="KW-0436">Ligase</keyword>
<dbReference type="PATRIC" id="fig|1938.6.peg.638"/>
<dbReference type="InterPro" id="IPR011127">
    <property type="entry name" value="Dala_Dala_lig_N"/>
</dbReference>
<dbReference type="InterPro" id="IPR016185">
    <property type="entry name" value="PreATP-grasp_dom_sf"/>
</dbReference>